<dbReference type="EMBL" id="KV878892">
    <property type="protein sequence ID" value="OJJ86613.1"/>
    <property type="molecule type" value="Genomic_DNA"/>
</dbReference>
<dbReference type="Proteomes" id="UP000184300">
    <property type="component" value="Unassembled WGS sequence"/>
</dbReference>
<sequence>MGAFEVDWSFLLTTEYVQGLEEGEKRVVTEELLGYLAILHRIKSKTTGSPDPKGPVIPPYRAMAADDTRDTWPRKTSDKEEYVFCHNDPSQANIIVDPETLKIKAIVEWEYAGFWPEWFKMRIWERVGPSVALERFGEREDVPALLSFLNGS</sequence>
<dbReference type="RefSeq" id="XP_022403302.1">
    <property type="nucleotide sequence ID" value="XM_022540538.1"/>
</dbReference>
<dbReference type="PANTHER" id="PTHR21310">
    <property type="entry name" value="AMINOGLYCOSIDE PHOSPHOTRANSFERASE-RELATED-RELATED"/>
    <property type="match status" value="1"/>
</dbReference>
<reference evidence="2" key="1">
    <citation type="journal article" date="2017" name="Genome Biol.">
        <title>Comparative genomics reveals high biological diversity and specific adaptations in the industrially and medically important fungal genus Aspergillus.</title>
        <authorList>
            <person name="de Vries R.P."/>
            <person name="Riley R."/>
            <person name="Wiebenga A."/>
            <person name="Aguilar-Osorio G."/>
            <person name="Amillis S."/>
            <person name="Uchima C.A."/>
            <person name="Anderluh G."/>
            <person name="Asadollahi M."/>
            <person name="Askin M."/>
            <person name="Barry K."/>
            <person name="Battaglia E."/>
            <person name="Bayram O."/>
            <person name="Benocci T."/>
            <person name="Braus-Stromeyer S.A."/>
            <person name="Caldana C."/>
            <person name="Canovas D."/>
            <person name="Cerqueira G.C."/>
            <person name="Chen F."/>
            <person name="Chen W."/>
            <person name="Choi C."/>
            <person name="Clum A."/>
            <person name="Dos Santos R.A."/>
            <person name="Damasio A.R."/>
            <person name="Diallinas G."/>
            <person name="Emri T."/>
            <person name="Fekete E."/>
            <person name="Flipphi M."/>
            <person name="Freyberg S."/>
            <person name="Gallo A."/>
            <person name="Gournas C."/>
            <person name="Habgood R."/>
            <person name="Hainaut M."/>
            <person name="Harispe M.L."/>
            <person name="Henrissat B."/>
            <person name="Hilden K.S."/>
            <person name="Hope R."/>
            <person name="Hossain A."/>
            <person name="Karabika E."/>
            <person name="Karaffa L."/>
            <person name="Karanyi Z."/>
            <person name="Krasevec N."/>
            <person name="Kuo A."/>
            <person name="Kusch H."/>
            <person name="LaButti K."/>
            <person name="Lagendijk E.L."/>
            <person name="Lapidus A."/>
            <person name="Levasseur A."/>
            <person name="Lindquist E."/>
            <person name="Lipzen A."/>
            <person name="Logrieco A.F."/>
            <person name="MacCabe A."/>
            <person name="Maekelae M.R."/>
            <person name="Malavazi I."/>
            <person name="Melin P."/>
            <person name="Meyer V."/>
            <person name="Mielnichuk N."/>
            <person name="Miskei M."/>
            <person name="Molnar A.P."/>
            <person name="Mule G."/>
            <person name="Ngan C.Y."/>
            <person name="Orejas M."/>
            <person name="Orosz E."/>
            <person name="Ouedraogo J.P."/>
            <person name="Overkamp K.M."/>
            <person name="Park H.-S."/>
            <person name="Perrone G."/>
            <person name="Piumi F."/>
            <person name="Punt P.J."/>
            <person name="Ram A.F."/>
            <person name="Ramon A."/>
            <person name="Rauscher S."/>
            <person name="Record E."/>
            <person name="Riano-Pachon D.M."/>
            <person name="Robert V."/>
            <person name="Roehrig J."/>
            <person name="Ruller R."/>
            <person name="Salamov A."/>
            <person name="Salih N.S."/>
            <person name="Samson R.A."/>
            <person name="Sandor E."/>
            <person name="Sanguinetti M."/>
            <person name="Schuetze T."/>
            <person name="Sepcic K."/>
            <person name="Shelest E."/>
            <person name="Sherlock G."/>
            <person name="Sophianopoulou V."/>
            <person name="Squina F.M."/>
            <person name="Sun H."/>
            <person name="Susca A."/>
            <person name="Todd R.B."/>
            <person name="Tsang A."/>
            <person name="Unkles S.E."/>
            <person name="van de Wiele N."/>
            <person name="van Rossen-Uffink D."/>
            <person name="Oliveira J.V."/>
            <person name="Vesth T.C."/>
            <person name="Visser J."/>
            <person name="Yu J.-H."/>
            <person name="Zhou M."/>
            <person name="Andersen M.R."/>
            <person name="Archer D.B."/>
            <person name="Baker S.E."/>
            <person name="Benoit I."/>
            <person name="Brakhage A.A."/>
            <person name="Braus G.H."/>
            <person name="Fischer R."/>
            <person name="Frisvad J.C."/>
            <person name="Goldman G.H."/>
            <person name="Houbraken J."/>
            <person name="Oakley B."/>
            <person name="Pocsi I."/>
            <person name="Scazzocchio C."/>
            <person name="Seiboth B."/>
            <person name="vanKuyk P.A."/>
            <person name="Wortman J."/>
            <person name="Dyer P.S."/>
            <person name="Grigoriev I.V."/>
        </authorList>
    </citation>
    <scope>NUCLEOTIDE SEQUENCE [LARGE SCALE GENOMIC DNA]</scope>
    <source>
        <strain evidence="2">CBS 516.65</strain>
    </source>
</reference>
<dbReference type="OrthoDB" id="428260at2759"/>
<evidence type="ECO:0000313" key="2">
    <source>
        <dbReference type="Proteomes" id="UP000184300"/>
    </source>
</evidence>
<keyword evidence="2" id="KW-1185">Reference proteome</keyword>
<dbReference type="STRING" id="1160497.A0A1L9VRR9"/>
<dbReference type="VEuPathDB" id="FungiDB:ASPGLDRAFT_1251364"/>
<proteinExistence type="predicted"/>
<dbReference type="InterPro" id="IPR011009">
    <property type="entry name" value="Kinase-like_dom_sf"/>
</dbReference>
<dbReference type="Gene3D" id="3.90.1200.10">
    <property type="match status" value="1"/>
</dbReference>
<evidence type="ECO:0000313" key="1">
    <source>
        <dbReference type="EMBL" id="OJJ86613.1"/>
    </source>
</evidence>
<dbReference type="InterPro" id="IPR051678">
    <property type="entry name" value="AGP_Transferase"/>
</dbReference>
<dbReference type="PANTHER" id="PTHR21310:SF48">
    <property type="entry name" value="AMINOGLYCOSIDE PHOSPHOTRANSFERASE DOMAIN-CONTAINING PROTEIN"/>
    <property type="match status" value="1"/>
</dbReference>
<accession>A0A1L9VRR9</accession>
<dbReference type="AlphaFoldDB" id="A0A1L9VRR9"/>
<gene>
    <name evidence="1" type="ORF">ASPGLDRAFT_1251364</name>
</gene>
<name>A0A1L9VRR9_ASPGL</name>
<organism evidence="1 2">
    <name type="scientific">Aspergillus glaucus CBS 516.65</name>
    <dbReference type="NCBI Taxonomy" id="1160497"/>
    <lineage>
        <taxon>Eukaryota</taxon>
        <taxon>Fungi</taxon>
        <taxon>Dikarya</taxon>
        <taxon>Ascomycota</taxon>
        <taxon>Pezizomycotina</taxon>
        <taxon>Eurotiomycetes</taxon>
        <taxon>Eurotiomycetidae</taxon>
        <taxon>Eurotiales</taxon>
        <taxon>Aspergillaceae</taxon>
        <taxon>Aspergillus</taxon>
        <taxon>Aspergillus subgen. Aspergillus</taxon>
    </lineage>
</organism>
<dbReference type="SUPFAM" id="SSF56112">
    <property type="entry name" value="Protein kinase-like (PK-like)"/>
    <property type="match status" value="1"/>
</dbReference>
<protein>
    <submittedName>
        <fullName evidence="1">Uncharacterized protein</fullName>
    </submittedName>
</protein>
<dbReference type="GeneID" id="34456799"/>